<dbReference type="OrthoDB" id="9796922at2"/>
<dbReference type="RefSeq" id="WP_075080323.1">
    <property type="nucleotide sequence ID" value="NZ_BDCO01000002.1"/>
</dbReference>
<evidence type="ECO:0000256" key="2">
    <source>
        <dbReference type="ARBA" id="ARBA00023125"/>
    </source>
</evidence>
<dbReference type="SUPFAM" id="SSF53822">
    <property type="entry name" value="Periplasmic binding protein-like I"/>
    <property type="match status" value="1"/>
</dbReference>
<evidence type="ECO:0000313" key="6">
    <source>
        <dbReference type="Proteomes" id="UP000076023"/>
    </source>
</evidence>
<dbReference type="AlphaFoldDB" id="A0A146GBG7"/>
<dbReference type="InterPro" id="IPR010982">
    <property type="entry name" value="Lambda_DNA-bd_dom_sf"/>
</dbReference>
<evidence type="ECO:0000256" key="1">
    <source>
        <dbReference type="ARBA" id="ARBA00023015"/>
    </source>
</evidence>
<dbReference type="FunCoup" id="A0A146GBG7">
    <property type="interactions" value="345"/>
</dbReference>
<dbReference type="Pfam" id="PF00356">
    <property type="entry name" value="LacI"/>
    <property type="match status" value="1"/>
</dbReference>
<dbReference type="PROSITE" id="PS50932">
    <property type="entry name" value="HTH_LACI_2"/>
    <property type="match status" value="1"/>
</dbReference>
<evidence type="ECO:0000256" key="3">
    <source>
        <dbReference type="ARBA" id="ARBA00023163"/>
    </source>
</evidence>
<reference evidence="6" key="1">
    <citation type="journal article" date="2017" name="Genome Announc.">
        <title>Draft Genome Sequence of Terrimicrobium sacchariphilum NM-5T, a Facultative Anaerobic Soil Bacterium of the Class Spartobacteria.</title>
        <authorList>
            <person name="Qiu Y.L."/>
            <person name="Tourlousse D.M."/>
            <person name="Matsuura N."/>
            <person name="Ohashi A."/>
            <person name="Sekiguchi Y."/>
        </authorList>
    </citation>
    <scope>NUCLEOTIDE SEQUENCE [LARGE SCALE GENOMIC DNA]</scope>
    <source>
        <strain evidence="6">NM-5</strain>
    </source>
</reference>
<dbReference type="Gene3D" id="1.10.260.40">
    <property type="entry name" value="lambda repressor-like DNA-binding domains"/>
    <property type="match status" value="1"/>
</dbReference>
<dbReference type="Proteomes" id="UP000076023">
    <property type="component" value="Unassembled WGS sequence"/>
</dbReference>
<dbReference type="GO" id="GO:0003700">
    <property type="term" value="F:DNA-binding transcription factor activity"/>
    <property type="evidence" value="ECO:0007669"/>
    <property type="project" value="TreeGrafter"/>
</dbReference>
<dbReference type="Gene3D" id="3.40.50.2300">
    <property type="match status" value="2"/>
</dbReference>
<dbReference type="PANTHER" id="PTHR30146:SF109">
    <property type="entry name" value="HTH-TYPE TRANSCRIPTIONAL REGULATOR GALS"/>
    <property type="match status" value="1"/>
</dbReference>
<evidence type="ECO:0000259" key="4">
    <source>
        <dbReference type="PROSITE" id="PS50932"/>
    </source>
</evidence>
<keyword evidence="2" id="KW-0238">DNA-binding</keyword>
<name>A0A146GBG7_TERSA</name>
<dbReference type="InterPro" id="IPR000843">
    <property type="entry name" value="HTH_LacI"/>
</dbReference>
<dbReference type="InterPro" id="IPR046335">
    <property type="entry name" value="LacI/GalR-like_sensor"/>
</dbReference>
<dbReference type="SUPFAM" id="SSF47413">
    <property type="entry name" value="lambda repressor-like DNA-binding domains"/>
    <property type="match status" value="1"/>
</dbReference>
<dbReference type="CDD" id="cd01392">
    <property type="entry name" value="HTH_LacI"/>
    <property type="match status" value="1"/>
</dbReference>
<dbReference type="GO" id="GO:0000976">
    <property type="term" value="F:transcription cis-regulatory region binding"/>
    <property type="evidence" value="ECO:0007669"/>
    <property type="project" value="TreeGrafter"/>
</dbReference>
<dbReference type="STRING" id="690879.TSACC_23143"/>
<keyword evidence="6" id="KW-1185">Reference proteome</keyword>
<dbReference type="Pfam" id="PF13377">
    <property type="entry name" value="Peripla_BP_3"/>
    <property type="match status" value="1"/>
</dbReference>
<dbReference type="InParanoid" id="A0A146GBG7"/>
<dbReference type="SMART" id="SM00354">
    <property type="entry name" value="HTH_LACI"/>
    <property type="match status" value="1"/>
</dbReference>
<keyword evidence="1" id="KW-0805">Transcription regulation</keyword>
<dbReference type="InterPro" id="IPR028082">
    <property type="entry name" value="Peripla_BP_I"/>
</dbReference>
<dbReference type="CDD" id="cd06267">
    <property type="entry name" value="PBP1_LacI_sugar_binding-like"/>
    <property type="match status" value="1"/>
</dbReference>
<dbReference type="PANTHER" id="PTHR30146">
    <property type="entry name" value="LACI-RELATED TRANSCRIPTIONAL REPRESSOR"/>
    <property type="match status" value="1"/>
</dbReference>
<gene>
    <name evidence="5" type="ORF">TSACC_23143</name>
</gene>
<dbReference type="EMBL" id="BDCO01000002">
    <property type="protein sequence ID" value="GAT34711.1"/>
    <property type="molecule type" value="Genomic_DNA"/>
</dbReference>
<comment type="caution">
    <text evidence="5">The sequence shown here is derived from an EMBL/GenBank/DDBJ whole genome shotgun (WGS) entry which is preliminary data.</text>
</comment>
<organism evidence="5 6">
    <name type="scientific">Terrimicrobium sacchariphilum</name>
    <dbReference type="NCBI Taxonomy" id="690879"/>
    <lineage>
        <taxon>Bacteria</taxon>
        <taxon>Pseudomonadati</taxon>
        <taxon>Verrucomicrobiota</taxon>
        <taxon>Terrimicrobiia</taxon>
        <taxon>Terrimicrobiales</taxon>
        <taxon>Terrimicrobiaceae</taxon>
        <taxon>Terrimicrobium</taxon>
    </lineage>
</organism>
<sequence length="335" mass="36960">MNITAIAKASGVSVATVSRILNHEDGVSDEVRRKTMEVIERNGYRPRGNVRRNTRLGVVVRSDAPSFDSFFSRVFTGVSAYAFEAGIETSLIYFSPKQVGESVSLAEILRKKRCNGAVMISPAEADDVESMKAARIPLVLVTSRREEKSVGYIDCNCFQGAYEQTRYLIRLGHRRIGFLCGQLDGNVDHQERLAGFKKAMEEAEIKLPSGLIVEHDASGLSEFAGYKQAGWLLDRDPSVTAIFATNDLMACGAICRCAEMGLKVPEDISVVGYDDNPGSRFYNPPLTTVRQPLRRMGYDAARAVDLKLKGKSEELPTQVLENELIVRQSCAPPSR</sequence>
<accession>A0A146GBG7</accession>
<proteinExistence type="predicted"/>
<keyword evidence="3" id="KW-0804">Transcription</keyword>
<protein>
    <submittedName>
        <fullName evidence="5">LacI family transcriptional regulator</fullName>
    </submittedName>
</protein>
<evidence type="ECO:0000313" key="5">
    <source>
        <dbReference type="EMBL" id="GAT34711.1"/>
    </source>
</evidence>
<feature type="domain" description="HTH lacI-type" evidence="4">
    <location>
        <begin position="1"/>
        <end position="55"/>
    </location>
</feature>